<accession>A0A0K2SNG8</accession>
<name>A0A0K2SNG8_LIMPI</name>
<keyword evidence="2" id="KW-1185">Reference proteome</keyword>
<evidence type="ECO:0000313" key="1">
    <source>
        <dbReference type="EMBL" id="BAS28384.1"/>
    </source>
</evidence>
<gene>
    <name evidence="1" type="ORF">LIP_2554</name>
</gene>
<dbReference type="Proteomes" id="UP000065807">
    <property type="component" value="Chromosome"/>
</dbReference>
<sequence>MSLGRQLTRRFGRKVRFRYVDVRDPEYAGYPEVETFLRRGLGKLPVVMIDGEIRFSSVFTPTFIQREVAQRIPL</sequence>
<reference evidence="2" key="2">
    <citation type="journal article" date="2016" name="Int. J. Syst. Evol. Microbiol.">
        <title>Complete genome sequence and cell structure of Limnochorda pilosa, a Gram-negative spore-former within the phylum Firmicutes.</title>
        <authorList>
            <person name="Watanabe M."/>
            <person name="Kojima H."/>
            <person name="Fukui M."/>
        </authorList>
    </citation>
    <scope>NUCLEOTIDE SEQUENCE [LARGE SCALE GENOMIC DNA]</scope>
    <source>
        <strain evidence="2">HC45</strain>
    </source>
</reference>
<dbReference type="RefSeq" id="WP_144440465.1">
    <property type="nucleotide sequence ID" value="NZ_AP014924.1"/>
</dbReference>
<evidence type="ECO:0008006" key="3">
    <source>
        <dbReference type="Google" id="ProtNLM"/>
    </source>
</evidence>
<organism evidence="1 2">
    <name type="scientific">Limnochorda pilosa</name>
    <dbReference type="NCBI Taxonomy" id="1555112"/>
    <lineage>
        <taxon>Bacteria</taxon>
        <taxon>Bacillati</taxon>
        <taxon>Bacillota</taxon>
        <taxon>Limnochordia</taxon>
        <taxon>Limnochordales</taxon>
        <taxon>Limnochordaceae</taxon>
        <taxon>Limnochorda</taxon>
    </lineage>
</organism>
<dbReference type="EMBL" id="AP014924">
    <property type="protein sequence ID" value="BAS28384.1"/>
    <property type="molecule type" value="Genomic_DNA"/>
</dbReference>
<dbReference type="STRING" id="1555112.LIP_2554"/>
<reference evidence="2" key="1">
    <citation type="submission" date="2015-07" db="EMBL/GenBank/DDBJ databases">
        <title>Complete genome sequence and phylogenetic analysis of Limnochorda pilosa.</title>
        <authorList>
            <person name="Watanabe M."/>
            <person name="Kojima H."/>
            <person name="Fukui M."/>
        </authorList>
    </citation>
    <scope>NUCLEOTIDE SEQUENCE [LARGE SCALE GENOMIC DNA]</scope>
    <source>
        <strain evidence="2">HC45</strain>
    </source>
</reference>
<protein>
    <recommendedName>
        <fullName evidence="3">Glutaredoxin</fullName>
    </recommendedName>
</protein>
<evidence type="ECO:0000313" key="2">
    <source>
        <dbReference type="Proteomes" id="UP000065807"/>
    </source>
</evidence>
<proteinExistence type="predicted"/>
<dbReference type="AlphaFoldDB" id="A0A0K2SNG8"/>
<dbReference type="KEGG" id="lpil:LIP_2554"/>